<keyword evidence="2" id="KW-0347">Helicase</keyword>
<reference evidence="2 3" key="1">
    <citation type="submission" date="2016-10" db="EMBL/GenBank/DDBJ databases">
        <title>Genome sequence of Rothia aeria strain JCM11412.</title>
        <authorList>
            <person name="Nambu T."/>
        </authorList>
    </citation>
    <scope>NUCLEOTIDE SEQUENCE [LARGE SCALE GENOMIC DNA]</scope>
    <source>
        <strain evidence="2 3">JCM 11412</strain>
    </source>
</reference>
<sequence>MNAGHGTGEGASPKPSTSAPSLFDGLDSGALWGEFARKPSRPRNAAAQRKDTHADGAAASTRGDKSNKNASRGKSSVQQETETQQEAAHHTKGTRRGVKPLAPNKSQSQTLTTMLRGMYLRVCSQMPK</sequence>
<organism evidence="2 3">
    <name type="scientific">Rothia aeria</name>
    <dbReference type="NCBI Taxonomy" id="172042"/>
    <lineage>
        <taxon>Bacteria</taxon>
        <taxon>Bacillati</taxon>
        <taxon>Actinomycetota</taxon>
        <taxon>Actinomycetes</taxon>
        <taxon>Micrococcales</taxon>
        <taxon>Micrococcaceae</taxon>
        <taxon>Rothia</taxon>
    </lineage>
</organism>
<feature type="compositionally biased region" description="Polar residues" evidence="1">
    <location>
        <begin position="68"/>
        <end position="77"/>
    </location>
</feature>
<keyword evidence="2" id="KW-0547">Nucleotide-binding</keyword>
<evidence type="ECO:0000256" key="1">
    <source>
        <dbReference type="SAM" id="MobiDB-lite"/>
    </source>
</evidence>
<name>A0A2Z5R1G7_9MICC</name>
<dbReference type="GO" id="GO:0004386">
    <property type="term" value="F:helicase activity"/>
    <property type="evidence" value="ECO:0007669"/>
    <property type="project" value="UniProtKB-KW"/>
</dbReference>
<dbReference type="Proteomes" id="UP000250241">
    <property type="component" value="Chromosome"/>
</dbReference>
<feature type="region of interest" description="Disordered" evidence="1">
    <location>
        <begin position="1"/>
        <end position="113"/>
    </location>
</feature>
<keyword evidence="2" id="KW-0378">Hydrolase</keyword>
<feature type="compositionally biased region" description="Polar residues" evidence="1">
    <location>
        <begin position="104"/>
        <end position="113"/>
    </location>
</feature>
<accession>A0A2Z5R1G7</accession>
<dbReference type="EMBL" id="AP017895">
    <property type="protein sequence ID" value="BAV88390.1"/>
    <property type="molecule type" value="Genomic_DNA"/>
</dbReference>
<evidence type="ECO:0000313" key="3">
    <source>
        <dbReference type="Proteomes" id="UP000250241"/>
    </source>
</evidence>
<protein>
    <submittedName>
        <fullName evidence="2">ATP-dependent DNA helicase RecG</fullName>
    </submittedName>
</protein>
<keyword evidence="3" id="KW-1185">Reference proteome</keyword>
<evidence type="ECO:0000313" key="2">
    <source>
        <dbReference type="EMBL" id="BAV88390.1"/>
    </source>
</evidence>
<proteinExistence type="predicted"/>
<dbReference type="AlphaFoldDB" id="A0A2Z5R1G7"/>
<dbReference type="KEGG" id="raj:RA11412_2091"/>
<keyword evidence="2" id="KW-0067">ATP-binding</keyword>
<gene>
    <name evidence="2" type="ORF">RA11412_2091</name>
</gene>